<organism evidence="12 13">
    <name type="scientific">Cinara cedri</name>
    <dbReference type="NCBI Taxonomy" id="506608"/>
    <lineage>
        <taxon>Eukaryota</taxon>
        <taxon>Metazoa</taxon>
        <taxon>Ecdysozoa</taxon>
        <taxon>Arthropoda</taxon>
        <taxon>Hexapoda</taxon>
        <taxon>Insecta</taxon>
        <taxon>Pterygota</taxon>
        <taxon>Neoptera</taxon>
        <taxon>Paraneoptera</taxon>
        <taxon>Hemiptera</taxon>
        <taxon>Sternorrhyncha</taxon>
        <taxon>Aphidomorpha</taxon>
        <taxon>Aphidoidea</taxon>
        <taxon>Aphididae</taxon>
        <taxon>Lachninae</taxon>
        <taxon>Cinara</taxon>
    </lineage>
</organism>
<keyword evidence="5 9" id="KW-0297">G-protein coupled receptor</keyword>
<evidence type="ECO:0000256" key="6">
    <source>
        <dbReference type="ARBA" id="ARBA00023136"/>
    </source>
</evidence>
<dbReference type="InterPro" id="IPR017452">
    <property type="entry name" value="GPCR_Rhodpsn_7TM"/>
</dbReference>
<reference evidence="12 13" key="1">
    <citation type="submission" date="2019-08" db="EMBL/GenBank/DDBJ databases">
        <authorList>
            <person name="Alioto T."/>
            <person name="Alioto T."/>
            <person name="Gomez Garrido J."/>
        </authorList>
    </citation>
    <scope>NUCLEOTIDE SEQUENCE [LARGE SCALE GENOMIC DNA]</scope>
</reference>
<evidence type="ECO:0000313" key="13">
    <source>
        <dbReference type="Proteomes" id="UP000325440"/>
    </source>
</evidence>
<evidence type="ECO:0000256" key="10">
    <source>
        <dbReference type="SAM" id="Phobius"/>
    </source>
</evidence>
<keyword evidence="13" id="KW-1185">Reference proteome</keyword>
<evidence type="ECO:0000256" key="1">
    <source>
        <dbReference type="ARBA" id="ARBA00004141"/>
    </source>
</evidence>
<dbReference type="PRINTS" id="PR00237">
    <property type="entry name" value="GPCRRHODOPSN"/>
</dbReference>
<sequence length="370" mass="42155">MLGLSPSTIISIQDFTAAEISLKHTVSVTVSVMTLTSISIDRWYAICHPLKFKSTTSRARTAIIVIWIVGLASDIPELLVLEAMNKTKRIGYIYLTQCEALWSQESETAYQVAKTIVLYVLPLLLMSITYYQIVRVLWKSDNIPGHTETVQMFSNGFNRNANTGCTSTMAQIKARRKAAKMLVAVVVMFALCFFPVHLMNLLRFTVGIYQSQETALIANLSHWLCYANSAVNPLIYNFMSGKYRNEFKRLFLCWGSQRQTRLRRGVPTSRSGTYICRFTITTMKTDNVSYGLSPDETVPLQTFELIKLQFPNGEGKEESNEMYVDKCLLREYEGEPRKYLIIEEGEAVSWLIGLCTKLNYRRKPSVIVIF</sequence>
<dbReference type="Proteomes" id="UP000325440">
    <property type="component" value="Unassembled WGS sequence"/>
</dbReference>
<evidence type="ECO:0000256" key="9">
    <source>
        <dbReference type="RuleBase" id="RU000688"/>
    </source>
</evidence>
<keyword evidence="7 9" id="KW-0675">Receptor</keyword>
<proteinExistence type="inferred from homology"/>
<dbReference type="InterPro" id="IPR000276">
    <property type="entry name" value="GPCR_Rhodpsn"/>
</dbReference>
<feature type="domain" description="G-protein coupled receptors family 1 profile" evidence="11">
    <location>
        <begin position="26"/>
        <end position="236"/>
    </location>
</feature>
<evidence type="ECO:0000256" key="4">
    <source>
        <dbReference type="ARBA" id="ARBA00022989"/>
    </source>
</evidence>
<evidence type="ECO:0000256" key="5">
    <source>
        <dbReference type="ARBA" id="ARBA00023040"/>
    </source>
</evidence>
<dbReference type="Pfam" id="PF00001">
    <property type="entry name" value="7tm_1"/>
    <property type="match status" value="1"/>
</dbReference>
<dbReference type="SUPFAM" id="SSF81321">
    <property type="entry name" value="Family A G protein-coupled receptor-like"/>
    <property type="match status" value="1"/>
</dbReference>
<name>A0A5E4NLJ9_9HEMI</name>
<keyword evidence="8 9" id="KW-0807">Transducer</keyword>
<keyword evidence="4 10" id="KW-1133">Transmembrane helix</keyword>
<keyword evidence="3 9" id="KW-0812">Transmembrane</keyword>
<protein>
    <submittedName>
        <fullName evidence="12">G protein-coupled receptor, rhodopsin-like,GPCR, rhodopsin-like, 7TM</fullName>
    </submittedName>
</protein>
<dbReference type="PANTHER" id="PTHR45695">
    <property type="entry name" value="LEUCOKININ RECEPTOR-RELATED"/>
    <property type="match status" value="1"/>
</dbReference>
<gene>
    <name evidence="12" type="ORF">CINCED_3A011366</name>
</gene>
<dbReference type="Gene3D" id="1.20.1070.10">
    <property type="entry name" value="Rhodopsin 7-helix transmembrane proteins"/>
    <property type="match status" value="1"/>
</dbReference>
<keyword evidence="6 10" id="KW-0472">Membrane</keyword>
<dbReference type="GO" id="GO:0004930">
    <property type="term" value="F:G protein-coupled receptor activity"/>
    <property type="evidence" value="ECO:0007669"/>
    <property type="project" value="UniProtKB-KW"/>
</dbReference>
<dbReference type="OrthoDB" id="5987936at2759"/>
<dbReference type="PROSITE" id="PS00237">
    <property type="entry name" value="G_PROTEIN_RECEP_F1_1"/>
    <property type="match status" value="1"/>
</dbReference>
<dbReference type="PROSITE" id="PS50262">
    <property type="entry name" value="G_PROTEIN_RECEP_F1_2"/>
    <property type="match status" value="1"/>
</dbReference>
<comment type="similarity">
    <text evidence="2 9">Belongs to the G-protein coupled receptor 1 family.</text>
</comment>
<evidence type="ECO:0000256" key="7">
    <source>
        <dbReference type="ARBA" id="ARBA00023170"/>
    </source>
</evidence>
<evidence type="ECO:0000256" key="2">
    <source>
        <dbReference type="ARBA" id="ARBA00010663"/>
    </source>
</evidence>
<dbReference type="GO" id="GO:0005886">
    <property type="term" value="C:plasma membrane"/>
    <property type="evidence" value="ECO:0007669"/>
    <property type="project" value="TreeGrafter"/>
</dbReference>
<accession>A0A5E4NLJ9</accession>
<dbReference type="EMBL" id="CABPRJ010002368">
    <property type="protein sequence ID" value="VVC43257.1"/>
    <property type="molecule type" value="Genomic_DNA"/>
</dbReference>
<dbReference type="AlphaFoldDB" id="A0A5E4NLJ9"/>
<comment type="subcellular location">
    <subcellularLocation>
        <location evidence="1">Membrane</location>
        <topology evidence="1">Multi-pass membrane protein</topology>
    </subcellularLocation>
</comment>
<evidence type="ECO:0000256" key="8">
    <source>
        <dbReference type="ARBA" id="ARBA00023224"/>
    </source>
</evidence>
<feature type="transmembrane region" description="Helical" evidence="10">
    <location>
        <begin position="61"/>
        <end position="81"/>
    </location>
</feature>
<feature type="transmembrane region" description="Helical" evidence="10">
    <location>
        <begin position="181"/>
        <end position="200"/>
    </location>
</feature>
<evidence type="ECO:0000256" key="3">
    <source>
        <dbReference type="ARBA" id="ARBA00022692"/>
    </source>
</evidence>
<dbReference type="PANTHER" id="PTHR45695:SF15">
    <property type="entry name" value="OPSIN RH2"/>
    <property type="match status" value="1"/>
</dbReference>
<feature type="transmembrane region" description="Helical" evidence="10">
    <location>
        <begin position="116"/>
        <end position="134"/>
    </location>
</feature>
<evidence type="ECO:0000313" key="12">
    <source>
        <dbReference type="EMBL" id="VVC43257.1"/>
    </source>
</evidence>
<evidence type="ECO:0000259" key="11">
    <source>
        <dbReference type="PROSITE" id="PS50262"/>
    </source>
</evidence>